<protein>
    <submittedName>
        <fullName evidence="3">Shufflon system plasmid conjugative transfer pilus tip adhesin PilV</fullName>
    </submittedName>
</protein>
<dbReference type="Pfam" id="PF04917">
    <property type="entry name" value="Shufflon_N"/>
    <property type="match status" value="1"/>
</dbReference>
<feature type="domain" description="Bacterial shufflon protein N-terminal" evidence="1">
    <location>
        <begin position="39"/>
        <end position="234"/>
    </location>
</feature>
<dbReference type="RefSeq" id="WP_258884360.1">
    <property type="nucleotide sequence ID" value="NZ_CP090065.1"/>
</dbReference>
<dbReference type="AlphaFoldDB" id="A0AAE9T0V3"/>
<feature type="domain" description="Phage tail collar" evidence="2">
    <location>
        <begin position="330"/>
        <end position="377"/>
    </location>
</feature>
<dbReference type="Pfam" id="PF07484">
    <property type="entry name" value="Collar"/>
    <property type="match status" value="1"/>
</dbReference>
<gene>
    <name evidence="3" type="primary">pilV</name>
    <name evidence="3" type="ORF">LW347_04680</name>
</gene>
<proteinExistence type="predicted"/>
<dbReference type="KEGG" id="ppoo:LW347_04680"/>
<reference evidence="3" key="1">
    <citation type="submission" date="2021-12" db="EMBL/GenBank/DDBJ databases">
        <title>Genome sequence of novel Pectobacterium sp. causing blackleg.</title>
        <authorList>
            <person name="Wang J."/>
        </authorList>
    </citation>
    <scope>NUCLEOTIDE SEQUENCE</scope>
    <source>
        <strain evidence="3">BY21311</strain>
    </source>
</reference>
<dbReference type="SUPFAM" id="SSF88874">
    <property type="entry name" value="Receptor-binding domain of short tail fibre protein gp12"/>
    <property type="match status" value="1"/>
</dbReference>
<name>A0AAE9T0V3_9GAMM</name>
<dbReference type="Proteomes" id="UP001059272">
    <property type="component" value="Chromosome"/>
</dbReference>
<dbReference type="InterPro" id="IPR011083">
    <property type="entry name" value="Phage_tail_collar_dom"/>
</dbReference>
<evidence type="ECO:0000259" key="2">
    <source>
        <dbReference type="Pfam" id="PF07484"/>
    </source>
</evidence>
<accession>A0AAE9T0V3</accession>
<dbReference type="Gene3D" id="3.90.1340.10">
    <property type="entry name" value="Phage tail collar domain"/>
    <property type="match status" value="1"/>
</dbReference>
<dbReference type="InterPro" id="IPR037053">
    <property type="entry name" value="Phage_tail_collar_dom_sf"/>
</dbReference>
<evidence type="ECO:0000259" key="1">
    <source>
        <dbReference type="Pfam" id="PF04917"/>
    </source>
</evidence>
<organism evidence="3 4">
    <name type="scientific">Pectobacterium polonicum</name>
    <dbReference type="NCBI Taxonomy" id="2485124"/>
    <lineage>
        <taxon>Bacteria</taxon>
        <taxon>Pseudomonadati</taxon>
        <taxon>Pseudomonadota</taxon>
        <taxon>Gammaproteobacteria</taxon>
        <taxon>Enterobacterales</taxon>
        <taxon>Pectobacteriaceae</taxon>
        <taxon>Pectobacterium</taxon>
    </lineage>
</organism>
<dbReference type="EMBL" id="CP090065">
    <property type="protein sequence ID" value="UVO09276.1"/>
    <property type="molecule type" value="Genomic_DNA"/>
</dbReference>
<evidence type="ECO:0000313" key="3">
    <source>
        <dbReference type="EMBL" id="UVO09276.1"/>
    </source>
</evidence>
<evidence type="ECO:0000313" key="4">
    <source>
        <dbReference type="Proteomes" id="UP001059272"/>
    </source>
</evidence>
<dbReference type="InterPro" id="IPR007001">
    <property type="entry name" value="Shufflon_N"/>
</dbReference>
<sequence length="469" mass="51002">MLMFNKQRTPHRGWALMEFGAALLILLSVAIWGTSLYRDYMQELQYQVIAQQGSRFKAALKGYTGRYYDTLLGQAGTTTPVIVTTTMLKNTGFLQAGFSETNSSGQRWQGAIVRNAQNASQLQALAYTQTGSALPFKALRFISANMNGGGYIWETGQVTGAMGMWKEPLATFGVTTTSGQLAAVLTTDELHGAREESDRLYRFAVNGKPDLNRMHTAIDMGGNSINNADKINAENDITTNNGWLVTKNNKGWMNETHGGGITMDDDDWVKVINNKGVKADRVSTNYVELEKIEITGTTCLKDGAVARDNVGAILSCQSGAWKSSSSIQPGTIAMWGTPVPPEGWLELNGQLFNPSGNPVLTSLYPTGQVPDFRGYFPRGWDNGAGIDPDERAMLSYQEDAIRNITGEFNPGGSSNWGKGVFSSYGWPYPSNSGSANDASIITFDASRVVPTAEENRPKNIAVMFIIKTG</sequence>